<evidence type="ECO:0000256" key="3">
    <source>
        <dbReference type="ARBA" id="ARBA00022679"/>
    </source>
</evidence>
<dbReference type="Pfam" id="PF04666">
    <property type="entry name" value="MGAT4_cons"/>
    <property type="match status" value="1"/>
</dbReference>
<accession>A0A2L2YTR4</accession>
<organism evidence="6">
    <name type="scientific">Parasteatoda tepidariorum</name>
    <name type="common">Common house spider</name>
    <name type="synonym">Achaearanea tepidariorum</name>
    <dbReference type="NCBI Taxonomy" id="114398"/>
    <lineage>
        <taxon>Eukaryota</taxon>
        <taxon>Metazoa</taxon>
        <taxon>Ecdysozoa</taxon>
        <taxon>Arthropoda</taxon>
        <taxon>Chelicerata</taxon>
        <taxon>Arachnida</taxon>
        <taxon>Araneae</taxon>
        <taxon>Araneomorphae</taxon>
        <taxon>Entelegynae</taxon>
        <taxon>Araneoidea</taxon>
        <taxon>Theridiidae</taxon>
        <taxon>Parasteatoda</taxon>
    </lineage>
</organism>
<dbReference type="PANTHER" id="PTHR12062">
    <property type="entry name" value="N-ACETYLGLUCOSAMINYLTRANSFERASE VI"/>
    <property type="match status" value="1"/>
</dbReference>
<dbReference type="OrthoDB" id="2016523at2759"/>
<dbReference type="AlphaFoldDB" id="A0A2L2YTR4"/>
<evidence type="ECO:0000313" key="6">
    <source>
        <dbReference type="EMBL" id="LAA11562.1"/>
    </source>
</evidence>
<evidence type="ECO:0000256" key="1">
    <source>
        <dbReference type="ARBA" id="ARBA00004922"/>
    </source>
</evidence>
<proteinExistence type="evidence at transcript level"/>
<dbReference type="GO" id="GO:0008375">
    <property type="term" value="F:acetylglucosaminyltransferase activity"/>
    <property type="evidence" value="ECO:0007669"/>
    <property type="project" value="TreeGrafter"/>
</dbReference>
<evidence type="ECO:0000259" key="4">
    <source>
        <dbReference type="Pfam" id="PF04666"/>
    </source>
</evidence>
<dbReference type="PANTHER" id="PTHR12062:SF0">
    <property type="entry name" value="ALPHA-1,3-MANNOSYL-GLYCOPROTEIN 4-BETA-N-ACETYLGLUCOSAMINYLTRANSFERASE B"/>
    <property type="match status" value="1"/>
</dbReference>
<dbReference type="GO" id="GO:0006487">
    <property type="term" value="P:protein N-linked glycosylation"/>
    <property type="evidence" value="ECO:0007669"/>
    <property type="project" value="TreeGrafter"/>
</dbReference>
<reference evidence="6" key="1">
    <citation type="journal article" date="2016" name="Mol. Ecol. Resour.">
        <title>Evaluation of the impact of RNA preservation methods of spiders for de novo transcriptome assembly.</title>
        <authorList>
            <person name="Kono N."/>
            <person name="Nakamura H."/>
            <person name="Ito Y."/>
            <person name="Tomita M."/>
            <person name="Arakawa K."/>
        </authorList>
    </citation>
    <scope>NUCLEOTIDE SEQUENCE</scope>
    <source>
        <tissue evidence="6">Whole body</tissue>
    </source>
</reference>
<dbReference type="InterPro" id="IPR057279">
    <property type="entry name" value="MGAT4"/>
</dbReference>
<dbReference type="InterPro" id="IPR006759">
    <property type="entry name" value="Glyco_transf_54"/>
</dbReference>
<feature type="domain" description="MGAT4 conserved region" evidence="4">
    <location>
        <begin position="1"/>
        <end position="206"/>
    </location>
</feature>
<protein>
    <submittedName>
        <fullName evidence="6">Alpha-1,3-mannosyl-glycoprotein 4-beta-N-acetylglucosaminyltransferase C</fullName>
    </submittedName>
</protein>
<evidence type="ECO:0000256" key="2">
    <source>
        <dbReference type="ARBA" id="ARBA00022676"/>
    </source>
</evidence>
<name>A0A2L2YTR4_PARTP</name>
<keyword evidence="2 6" id="KW-0328">Glycosyltransferase</keyword>
<sequence length="326" mass="38194">MDKDERKDVTIVVLYADSDTKIRHKRLKETMLLFNEYVRSGLLLLIQTYPEIYPPMKITRRTYNDTIERIAWRSKQVLDFAYLLKYSKSFSEYFLILEDDIESSPHFVSAIQRFIRTRENSEWVSLTFSSFYIIGRLFKSEDLRKLSEFLVLFHLEKPVDLLILQFLDIMVPEKKIVTRRIPGLFQHMGLYSSLDGKIQKAKDRSFSNNIRVYHFPNPPADVVTTIGVYKKHYPEYCCDESDKFFWGSAPKRNDSFDVILRKPANVRRIFVSSGLPSHKEDIIRYAELKVATVFKKMLTDRKAVCSEFNTVALFETGKADATVNTT</sequence>
<comment type="pathway">
    <text evidence="1">Protein modification; protein glycosylation.</text>
</comment>
<evidence type="ECO:0000259" key="5">
    <source>
        <dbReference type="Pfam" id="PF23524"/>
    </source>
</evidence>
<dbReference type="EMBL" id="IAAA01056784">
    <property type="protein sequence ID" value="LAA11562.1"/>
    <property type="molecule type" value="mRNA"/>
</dbReference>
<feature type="domain" description="MGAT4 A/B/C C-terminal" evidence="5">
    <location>
        <begin position="220"/>
        <end position="324"/>
    </location>
</feature>
<dbReference type="Pfam" id="PF23524">
    <property type="entry name" value="MGAT4A_C"/>
    <property type="match status" value="1"/>
</dbReference>
<dbReference type="InterPro" id="IPR056576">
    <property type="entry name" value="MGAT4_A/B/C_C"/>
</dbReference>
<keyword evidence="3 6" id="KW-0808">Transferase</keyword>